<name>A0A8J3DCH3_9BACT</name>
<dbReference type="AlphaFoldDB" id="A0A8J3DCH3"/>
<accession>A0A8J3DCH3</accession>
<reference evidence="1" key="1">
    <citation type="journal article" date="2014" name="Int. J. Syst. Evol. Microbiol.">
        <title>Complete genome sequence of Corynebacterium casei LMG S-19264T (=DSM 44701T), isolated from a smear-ripened cheese.</title>
        <authorList>
            <consortium name="US DOE Joint Genome Institute (JGI-PGF)"/>
            <person name="Walter F."/>
            <person name="Albersmeier A."/>
            <person name="Kalinowski J."/>
            <person name="Ruckert C."/>
        </authorList>
    </citation>
    <scope>NUCLEOTIDE SEQUENCE</scope>
    <source>
        <strain evidence="1">KCTC 12870</strain>
    </source>
</reference>
<evidence type="ECO:0000313" key="1">
    <source>
        <dbReference type="EMBL" id="GHC09475.1"/>
    </source>
</evidence>
<dbReference type="RefSeq" id="WP_189516403.1">
    <property type="nucleotide sequence ID" value="NZ_BMXG01000021.1"/>
</dbReference>
<sequence length="343" mass="40566">MQVISKRKKHYNINADLHSYLKQYGREIDLPILYKGLTTPYESFPLLNSDGEDTLWRTFIYEPTIFVEINEALTRIYALLQIAGTESIEHLRVDRVDFCSFGNSLPFRIRIINQYNDNYDYFYVKRADASRIYGLELEELLSPSSINYLVYQDTLIEEHIVGVPGDQFIRDYINRDSLNRVRVAKEFIKFNERCFTRLLGDMRSYNYVVGITPDFDNEQYRVRPIDFDQQSYEGKHKIYLPQFFKDNLPVVKLCTGLLNHETIQQYQIEERALMARRANTIPYRLSNLRVCMGEDEISTPEKTEQLKEELAEFHDFRGFLDCNTMGELVFRHIDLLLFEQDVG</sequence>
<reference evidence="1" key="2">
    <citation type="submission" date="2020-09" db="EMBL/GenBank/DDBJ databases">
        <authorList>
            <person name="Sun Q."/>
            <person name="Kim S."/>
        </authorList>
    </citation>
    <scope>NUCLEOTIDE SEQUENCE</scope>
    <source>
        <strain evidence="1">KCTC 12870</strain>
    </source>
</reference>
<protein>
    <submittedName>
        <fullName evidence="1">Uncharacterized protein</fullName>
    </submittedName>
</protein>
<keyword evidence="2" id="KW-1185">Reference proteome</keyword>
<organism evidence="1 2">
    <name type="scientific">Cerasicoccus arenae</name>
    <dbReference type="NCBI Taxonomy" id="424488"/>
    <lineage>
        <taxon>Bacteria</taxon>
        <taxon>Pseudomonadati</taxon>
        <taxon>Verrucomicrobiota</taxon>
        <taxon>Opitutia</taxon>
        <taxon>Puniceicoccales</taxon>
        <taxon>Cerasicoccaceae</taxon>
        <taxon>Cerasicoccus</taxon>
    </lineage>
</organism>
<evidence type="ECO:0000313" key="2">
    <source>
        <dbReference type="Proteomes" id="UP000642829"/>
    </source>
</evidence>
<dbReference type="EMBL" id="BMXG01000021">
    <property type="protein sequence ID" value="GHC09475.1"/>
    <property type="molecule type" value="Genomic_DNA"/>
</dbReference>
<dbReference type="Proteomes" id="UP000642829">
    <property type="component" value="Unassembled WGS sequence"/>
</dbReference>
<gene>
    <name evidence="1" type="ORF">GCM10007047_28390</name>
</gene>
<comment type="caution">
    <text evidence="1">The sequence shown here is derived from an EMBL/GenBank/DDBJ whole genome shotgun (WGS) entry which is preliminary data.</text>
</comment>
<proteinExistence type="predicted"/>